<dbReference type="EMBL" id="OA568454">
    <property type="protein sequence ID" value="CAD7201541.1"/>
    <property type="molecule type" value="Genomic_DNA"/>
</dbReference>
<feature type="repeat" description="WD" evidence="3">
    <location>
        <begin position="160"/>
        <end position="201"/>
    </location>
</feature>
<evidence type="ECO:0000256" key="4">
    <source>
        <dbReference type="SAM" id="MobiDB-lite"/>
    </source>
</evidence>
<dbReference type="PANTHER" id="PTHR19848">
    <property type="entry name" value="WD40 REPEAT PROTEIN"/>
    <property type="match status" value="1"/>
</dbReference>
<feature type="repeat" description="WD" evidence="3">
    <location>
        <begin position="119"/>
        <end position="158"/>
    </location>
</feature>
<dbReference type="SUPFAM" id="SSF50978">
    <property type="entry name" value="WD40 repeat-like"/>
    <property type="match status" value="1"/>
</dbReference>
<proteinExistence type="predicted"/>
<protein>
    <submittedName>
        <fullName evidence="5">Uncharacterized protein</fullName>
    </submittedName>
</protein>
<dbReference type="PANTHER" id="PTHR19848:SF8">
    <property type="entry name" value="F-BOX AND WD REPEAT DOMAIN CONTAINING 7"/>
    <property type="match status" value="1"/>
</dbReference>
<dbReference type="PROSITE" id="PS50082">
    <property type="entry name" value="WD_REPEATS_2"/>
    <property type="match status" value="2"/>
</dbReference>
<dbReference type="InterPro" id="IPR036322">
    <property type="entry name" value="WD40_repeat_dom_sf"/>
</dbReference>
<feature type="compositionally biased region" description="Basic and acidic residues" evidence="4">
    <location>
        <begin position="78"/>
        <end position="88"/>
    </location>
</feature>
<gene>
    <name evidence="5" type="ORF">TDIB3V08_LOCUS7738</name>
</gene>
<evidence type="ECO:0000256" key="1">
    <source>
        <dbReference type="ARBA" id="ARBA00022574"/>
    </source>
</evidence>
<evidence type="ECO:0000256" key="3">
    <source>
        <dbReference type="PROSITE-ProRule" id="PRU00221"/>
    </source>
</evidence>
<organism evidence="5">
    <name type="scientific">Timema douglasi</name>
    <name type="common">Walking stick</name>
    <dbReference type="NCBI Taxonomy" id="61478"/>
    <lineage>
        <taxon>Eukaryota</taxon>
        <taxon>Metazoa</taxon>
        <taxon>Ecdysozoa</taxon>
        <taxon>Arthropoda</taxon>
        <taxon>Hexapoda</taxon>
        <taxon>Insecta</taxon>
        <taxon>Pterygota</taxon>
        <taxon>Neoptera</taxon>
        <taxon>Polyneoptera</taxon>
        <taxon>Phasmatodea</taxon>
        <taxon>Timematodea</taxon>
        <taxon>Timematoidea</taxon>
        <taxon>Timematidae</taxon>
        <taxon>Timema</taxon>
    </lineage>
</organism>
<dbReference type="Gene3D" id="2.130.10.10">
    <property type="entry name" value="YVTN repeat-like/Quinoprotein amine dehydrogenase"/>
    <property type="match status" value="1"/>
</dbReference>
<feature type="region of interest" description="Disordered" evidence="4">
    <location>
        <begin position="58"/>
        <end position="100"/>
    </location>
</feature>
<reference evidence="5" key="1">
    <citation type="submission" date="2020-11" db="EMBL/GenBank/DDBJ databases">
        <authorList>
            <person name="Tran Van P."/>
        </authorList>
    </citation>
    <scope>NUCLEOTIDE SEQUENCE</scope>
</reference>
<keyword evidence="2" id="KW-0677">Repeat</keyword>
<dbReference type="AlphaFoldDB" id="A0A7R8VN16"/>
<evidence type="ECO:0000256" key="2">
    <source>
        <dbReference type="ARBA" id="ARBA00022737"/>
    </source>
</evidence>
<sequence>MRKLSNFSSLRQETVTILKTEFLTFRDSGIILKKGPTPLTPTPKGQEIGRKAAGFVTHSDDHEGYRSGAGVPFTGPRGKGEPRTDKQTKQAPLSPLQPRPVFEVNRTSSNMFIPKMNLTPPHYDGIQSLALQGDILFSGSRDMCIKKWDLSRQELIQSVNNAHKDWVCGLTFMPGGQLLLSGCRGGTVKVWSADSCQLLGEMKAHSTNINSITTNSSHIFTASKVPDVTASTCCDYFSTGDAPYGAPRRESCGSTSSSLYSEHTQSYRAYYCGAATGGGTPSPLPPTSPLGTSLGPTCGTKLPAAVVDPFTLFSETQTLRWGRNRLGCKGWYSFKKTRVLKALSKSSWKDTMPNSLLGKQKPLLKGSPKEIWSGTGMSCVLQLGGGEDLEVPALLRHDHVHGTGVGAVPLVATWQIQPCVDQHKDTTVDRAVGHVTGLKDALQDISDTGIVVMLDEVLTFLEIDCFFEEKRAKKRKSLTCVGSGDTRCNHSFTNKVLLKENVSKLLEAVNAMHDKIAHNCLCLCSDKIAHNCLCLCSDKIAHNCLCLCSDKTVRLWRLHSRYDLSPDSLSSVSGINISFTTQLWIDSGQARTSQKRMLAKSDWELDYCGLDFLRGADLVRVSGLFIQATGVAVLVLVLNPGHDLFLSWLVLSTHQISARYESPGKNPLPHRGRRRGLQHIPLRRGSEGKGKGVSLLPAARRPTLISKRPAREDGIDALPLTHSAPGIGKVELEEGNPHLRGGRVENHLGKTTPVHSTEIRTSISPSSAVELNTTSALANYFTEAVYYPPPLVWGHASPREPILSISISEGCTTGLPAACRLKSLPRISTVITRPTVSKPVRVTLVTKSPQTSNTSPAINVKVTPKISEAAFIIPEEVPSGSGYVNSAANS</sequence>
<dbReference type="SMART" id="SM00320">
    <property type="entry name" value="WD40"/>
    <property type="match status" value="3"/>
</dbReference>
<keyword evidence="1 3" id="KW-0853">WD repeat</keyword>
<accession>A0A7R8VN16</accession>
<feature type="region of interest" description="Disordered" evidence="4">
    <location>
        <begin position="738"/>
        <end position="757"/>
    </location>
</feature>
<dbReference type="PROSITE" id="PS50294">
    <property type="entry name" value="WD_REPEATS_REGION"/>
    <property type="match status" value="1"/>
</dbReference>
<dbReference type="Pfam" id="PF00400">
    <property type="entry name" value="WD40"/>
    <property type="match status" value="1"/>
</dbReference>
<dbReference type="InterPro" id="IPR015943">
    <property type="entry name" value="WD40/YVTN_repeat-like_dom_sf"/>
</dbReference>
<feature type="compositionally biased region" description="Basic and acidic residues" evidence="4">
    <location>
        <begin position="738"/>
        <end position="748"/>
    </location>
</feature>
<name>A0A7R8VN16_TIMDO</name>
<evidence type="ECO:0000313" key="5">
    <source>
        <dbReference type="EMBL" id="CAD7201541.1"/>
    </source>
</evidence>
<dbReference type="InterPro" id="IPR001680">
    <property type="entry name" value="WD40_rpt"/>
</dbReference>